<dbReference type="PANTHER" id="PTHR40765:SF2">
    <property type="entry name" value="ESX-2 SECRETION SYSTEM ATPASE ECCB2"/>
    <property type="match status" value="1"/>
</dbReference>
<dbReference type="RefSeq" id="WP_182541079.1">
    <property type="nucleotide sequence ID" value="NZ_JACGXA010000001.1"/>
</dbReference>
<feature type="transmembrane region" description="Helical" evidence="1">
    <location>
        <begin position="41"/>
        <end position="62"/>
    </location>
</feature>
<comment type="caution">
    <text evidence="2">The sequence shown here is derived from an EMBL/GenBank/DDBJ whole genome shotgun (WGS) entry which is preliminary data.</text>
</comment>
<dbReference type="InterPro" id="IPR007795">
    <property type="entry name" value="T7SS_EccB"/>
</dbReference>
<keyword evidence="1" id="KW-1133">Transmembrane helix</keyword>
<dbReference type="AlphaFoldDB" id="A0A7W3J2Z0"/>
<dbReference type="NCBIfam" id="TIGR03919">
    <property type="entry name" value="T7SS_EccB"/>
    <property type="match status" value="1"/>
</dbReference>
<keyword evidence="3" id="KW-1185">Reference proteome</keyword>
<proteinExistence type="predicted"/>
<name>A0A7W3J2Z0_9ACTN</name>
<evidence type="ECO:0000313" key="3">
    <source>
        <dbReference type="Proteomes" id="UP000580910"/>
    </source>
</evidence>
<dbReference type="EMBL" id="JACGXA010000001">
    <property type="protein sequence ID" value="MBA8805326.1"/>
    <property type="molecule type" value="Genomic_DNA"/>
</dbReference>
<evidence type="ECO:0000313" key="2">
    <source>
        <dbReference type="EMBL" id="MBA8805326.1"/>
    </source>
</evidence>
<accession>A0A7W3J2Z0</accession>
<dbReference type="InterPro" id="IPR044857">
    <property type="entry name" value="T7SS_EccB_R1"/>
</dbReference>
<keyword evidence="1" id="KW-0812">Transmembrane</keyword>
<dbReference type="Pfam" id="PF05108">
    <property type="entry name" value="T7SS_ESX1_EccB"/>
    <property type="match status" value="1"/>
</dbReference>
<protein>
    <submittedName>
        <fullName evidence="2">Type VII secretion protein EccB</fullName>
    </submittedName>
</protein>
<keyword evidence="1" id="KW-0472">Membrane</keyword>
<dbReference type="Proteomes" id="UP000580910">
    <property type="component" value="Unassembled WGS sequence"/>
</dbReference>
<organism evidence="2 3">
    <name type="scientific">Nocardioides ginsengisegetis</name>
    <dbReference type="NCBI Taxonomy" id="661491"/>
    <lineage>
        <taxon>Bacteria</taxon>
        <taxon>Bacillati</taxon>
        <taxon>Actinomycetota</taxon>
        <taxon>Actinomycetes</taxon>
        <taxon>Propionibacteriales</taxon>
        <taxon>Nocardioidaceae</taxon>
        <taxon>Nocardioides</taxon>
    </lineage>
</organism>
<dbReference type="Gene3D" id="3.30.2390.20">
    <property type="entry name" value="Type VII secretion system EccB, repeat 1 domain"/>
    <property type="match status" value="1"/>
</dbReference>
<dbReference type="GO" id="GO:0005576">
    <property type="term" value="C:extracellular region"/>
    <property type="evidence" value="ECO:0007669"/>
    <property type="project" value="TreeGrafter"/>
</dbReference>
<sequence length="483" mass="50226">MATKRDLVEAHAFSRRRLVTAFVSGAPGGREVEPARPGRTIVGGLALAVLLVAGAAIAGVFAPRDAQDWNKPGLILSKETGAAYVILQESDHPVLRPVINITSARLILEGDVEPTLVSQQTIDEQTVGEDIGILGAPASLPTPGLLIDGGWTACTADGHGTRVDVAEEPQAPLDPTTGFLVENAGTYYVIAQSREGNGATPGAYRFELPASRSDDDLDNMLRELQLPIRESATRVPTEWLNLFPAGGALDFPTFGVRGIGDTPSYAGDPGVPEDARVGDVIVDGDSSLLLTADAPTSLDPFSLAVYSHTETPAGRPMPGTHRVGQHPWIQEAPLPTGAQTEPPFAAAHWPAAAFTAPAGDPCARLVTAPGEAPSVALASAPSEAATASTLPADKVVPVVDSGRGAYFLSGDWESSDTGSPFVVDAKGNSYPLEGQDAAARLGYGDHPVVVVPDSWTKLFGVGVPLSVDDALCRPHPVEDTSCL</sequence>
<evidence type="ECO:0000256" key="1">
    <source>
        <dbReference type="SAM" id="Phobius"/>
    </source>
</evidence>
<reference evidence="2 3" key="1">
    <citation type="submission" date="2020-07" db="EMBL/GenBank/DDBJ databases">
        <title>Sequencing the genomes of 1000 actinobacteria strains.</title>
        <authorList>
            <person name="Klenk H.-P."/>
        </authorList>
    </citation>
    <scope>NUCLEOTIDE SEQUENCE [LARGE SCALE GENOMIC DNA]</scope>
    <source>
        <strain evidence="2 3">DSM 21349</strain>
    </source>
</reference>
<dbReference type="PANTHER" id="PTHR40765">
    <property type="entry name" value="ESX-2 SECRETION SYSTEM ATPASE ECCB2"/>
    <property type="match status" value="1"/>
</dbReference>
<gene>
    <name evidence="2" type="ORF">FB382_003617</name>
</gene>